<dbReference type="Proteomes" id="UP000245474">
    <property type="component" value="Unassembled WGS sequence"/>
</dbReference>
<protein>
    <recommendedName>
        <fullName evidence="1">RES domain-containing protein</fullName>
    </recommendedName>
</protein>
<dbReference type="Pfam" id="PF08808">
    <property type="entry name" value="RES"/>
    <property type="match status" value="1"/>
</dbReference>
<comment type="caution">
    <text evidence="2">The sequence shown here is derived from an EMBL/GenBank/DDBJ whole genome shotgun (WGS) entry which is preliminary data.</text>
</comment>
<keyword evidence="3" id="KW-1185">Reference proteome</keyword>
<name>A0A2U2MYH7_9GAMM</name>
<reference evidence="2 3" key="1">
    <citation type="submission" date="2018-05" db="EMBL/GenBank/DDBJ databases">
        <title>Spiribacter halobius sp. nov., a moderately halophilic bacterium isolated from marine solar saltern.</title>
        <authorList>
            <person name="Zheng W.-S."/>
            <person name="Lu D.-C."/>
            <person name="Du Z.-J."/>
        </authorList>
    </citation>
    <scope>NUCLEOTIDE SEQUENCE [LARGE SCALE GENOMIC DNA]</scope>
    <source>
        <strain evidence="2 3">E85</strain>
    </source>
</reference>
<evidence type="ECO:0000259" key="1">
    <source>
        <dbReference type="SMART" id="SM00953"/>
    </source>
</evidence>
<dbReference type="OrthoDB" id="9789501at2"/>
<organism evidence="2 3">
    <name type="scientific">Sediminicurvatus halobius</name>
    <dbReference type="NCBI Taxonomy" id="2182432"/>
    <lineage>
        <taxon>Bacteria</taxon>
        <taxon>Pseudomonadati</taxon>
        <taxon>Pseudomonadota</taxon>
        <taxon>Gammaproteobacteria</taxon>
        <taxon>Chromatiales</taxon>
        <taxon>Ectothiorhodospiraceae</taxon>
        <taxon>Sediminicurvatus</taxon>
    </lineage>
</organism>
<sequence>MRVFRVTRKRYADLSGEGGRLASGRWHSRGRPIVYTAADPALAMIEVLVHMEMDPDLLPDDYVLMAIDLPAPAAALPGDAVGDLSDEMRTRAFGDNWLDSAETLALEVPSVIVPYGRNVLINPAHPDMGNVPDPEIRPLEWDRRLFKPSA</sequence>
<proteinExistence type="predicted"/>
<evidence type="ECO:0000313" key="3">
    <source>
        <dbReference type="Proteomes" id="UP000245474"/>
    </source>
</evidence>
<feature type="domain" description="RES" evidence="1">
    <location>
        <begin position="13"/>
        <end position="135"/>
    </location>
</feature>
<dbReference type="RefSeq" id="WP_109679585.1">
    <property type="nucleotide sequence ID" value="NZ_CP086615.1"/>
</dbReference>
<dbReference type="AlphaFoldDB" id="A0A2U2MYH7"/>
<evidence type="ECO:0000313" key="2">
    <source>
        <dbReference type="EMBL" id="PWG61853.1"/>
    </source>
</evidence>
<dbReference type="SMART" id="SM00953">
    <property type="entry name" value="RES"/>
    <property type="match status" value="1"/>
</dbReference>
<dbReference type="InterPro" id="IPR014914">
    <property type="entry name" value="RES_dom"/>
</dbReference>
<accession>A0A2U2MYH7</accession>
<gene>
    <name evidence="2" type="ORF">DEM34_14700</name>
</gene>
<dbReference type="EMBL" id="QFFI01000026">
    <property type="protein sequence ID" value="PWG61853.1"/>
    <property type="molecule type" value="Genomic_DNA"/>
</dbReference>